<dbReference type="SUPFAM" id="SSF82215">
    <property type="entry name" value="C-terminal autoproteolytic domain of nucleoporin nup98"/>
    <property type="match status" value="1"/>
</dbReference>
<dbReference type="GO" id="GO:0044614">
    <property type="term" value="C:nuclear pore cytoplasmic filaments"/>
    <property type="evidence" value="ECO:0007669"/>
    <property type="project" value="TreeGrafter"/>
</dbReference>
<keyword evidence="9" id="KW-0811">Translocation</keyword>
<sequence>MFGQQQNKPFGFGTSSFGQSTGFGQPQTSVFGQTSTFGTPATQSGGLFGQSTSTFGAPQQPQQNTSFFGSTQPSTQSSLFGQPQQTQTQANAFGTSAFGSQNRPTFGGFGSTTTSTAGTSLFGQQNTTTTGSLFGQAPANTSVFAQSGFGAGSSGIPTPQFKPTIGNDTMIKSGTTINIQTKHQCITCMKEFENKSIEELRVDDYLANRKFGNQNQASSFGAPTTSNTSSLFGQTNTNTNTGFSFTNNNQPKLFGGTATSTFGTPAAPGPFGSTTSTANTSVFGQSNATPSFGGFGNTTAPKPAFGFNNTATPTATTQAATPFGAPKPFGATTPAFGTSTASPFGATTSQAKPAVSFGTPTFNTSNFGNRGFGTTGSTFGAPAPTSSTFTFGPTTTTQSNNIFGAKPTTTSAPFSFTTPTTGSMFNSAPPATSQPFGSFGTPALGSTFGATPGTGFFNSSATNLGGQNQSSNLSDEIARNRQHIMMISLPLGGDPFFKCEVKKDPIRPTSLAAQKSILERTVKPNTPPAPKAKVIPVNRSVSHASLFAGLEDGDNSALGPSPKMLTIRPKMPECFSSPSIFQPSTSRNTSLEVEKPPEPAALAQTQVVEEPCTSSPPIHSTPYNPKTRLQSPVRQDMNPIPEEESSLQLAPEKSILHGTEEPSPENENSIGVKCTRHDYYTKPALNTLKLDRNGDCFVENFIIGRKDFGHMVVLGKMNIANLNIDETVLFRRKEITVYPDESNKPPVGQGLNRKAEITLESVYPLNRGTRDVMRNPQQLIDSKFRDKLESYTLKMGAIFLDYDEYTGVWVFRVDHFSRYGLLDDDDDDVDGGRDVAMTETRPLQTLLTPAVVPNPKEKQPRQSMDITQVEMPSNYIFSPASIQVCQAMQLDNNMLQGMKASFFVDECDENEYSWAQYQPKVPSFGAFKQNEIEEKKLRMSPPHDRVQTQIALRPKKPLRVSLQTTDEFLKKFDKIPMIRPEIDNLEQNRVVNAAAGFQRISVPEELSVFSRYPKSFLNELATCNRTRLRPSLHHWTLVRPSEKVETRSLNITIPGFSKNASSVCFERIDMLPAEETLMEMMSVQFANSEMTADLNGMPLYSPIKGVELMQNHIKRLERHETILEVELSNTLQLCDALWGNGVSDVLDRIETEAARKRALSMWITRVTEDVVRQEVSSSENSLERIFSYLSGHQISAACEEAVSKSDYNLATILAQAAHDQTTKMIVREMHVEWTQSKKDLHINPERLRLYAVMAGLPEWTLSDGKQVNVCEGLDWLRCFALHLWYICPSNLSIAEVLADYLKATETYATPPEVKHGEREMSPLHVCFQLMSLYTDRTRSIDKMLCPDTVLGVRSQLEYRHCWLLGQVLQSLQYNVPCMKELHVRMASQLESQGLWQWAVFALLHIEDVHQRQKYVYDLVCRHASASVELTENETFVQNRLKVPKEILYKAKALRASFEQRRVNQTKLLILADELNEAHEILVNHIAVKAIINEQFDLLRDLLHKMSQNFTKIQSWNQKGRVYYNYIQLRSILKDILDTKEDEEAIERILEGKYLEGVLASLSSKLARLPRDTVEQRLCQIEMAKTTFAAYKNVLTSKSASDPHLKNSAVRAVFQLLRTLPLPEDTVAQEFRRLSEEYPEYLPRD</sequence>
<keyword evidence="11" id="KW-0539">Nucleus</keyword>
<evidence type="ECO:0000313" key="15">
    <source>
        <dbReference type="RefSeq" id="XP_028967287.1"/>
    </source>
</evidence>
<evidence type="ECO:0000256" key="6">
    <source>
        <dbReference type="ARBA" id="ARBA00022813"/>
    </source>
</evidence>
<keyword evidence="7" id="KW-0509">mRNA transport</keyword>
<keyword evidence="8" id="KW-0653">Protein transport</keyword>
<dbReference type="GO" id="GO:0006405">
    <property type="term" value="P:RNA export from nucleus"/>
    <property type="evidence" value="ECO:0007669"/>
    <property type="project" value="TreeGrafter"/>
</dbReference>
<dbReference type="GeneID" id="100907608"/>
<dbReference type="InterPro" id="IPR036903">
    <property type="entry name" value="Nup98_auto-Pept-S59_dom_sf"/>
</dbReference>
<dbReference type="GO" id="GO:0034398">
    <property type="term" value="P:telomere tethering at nuclear periphery"/>
    <property type="evidence" value="ECO:0007669"/>
    <property type="project" value="TreeGrafter"/>
</dbReference>
<gene>
    <name evidence="15" type="primary">LOC100907608</name>
</gene>
<evidence type="ECO:0000313" key="14">
    <source>
        <dbReference type="Proteomes" id="UP000694867"/>
    </source>
</evidence>
<keyword evidence="5" id="KW-0813">Transport</keyword>
<protein>
    <recommendedName>
        <fullName evidence="4">Nuclear pore complex protein Nup98-Nup96</fullName>
    </recommendedName>
</protein>
<dbReference type="Pfam" id="PF21240">
    <property type="entry name" value="Nup98_GLEBS"/>
    <property type="match status" value="1"/>
</dbReference>
<dbReference type="PANTHER" id="PTHR23198">
    <property type="entry name" value="NUCLEOPORIN"/>
    <property type="match status" value="1"/>
</dbReference>
<dbReference type="PROSITE" id="PS51434">
    <property type="entry name" value="NUP_C"/>
    <property type="match status" value="1"/>
</dbReference>
<feature type="compositionally biased region" description="Low complexity" evidence="12">
    <location>
        <begin position="111"/>
        <end position="123"/>
    </location>
</feature>
<evidence type="ECO:0000256" key="3">
    <source>
        <dbReference type="ARBA" id="ARBA00008926"/>
    </source>
</evidence>
<dbReference type="Pfam" id="PF04096">
    <property type="entry name" value="Nucleoporin2"/>
    <property type="match status" value="1"/>
</dbReference>
<organism evidence="14 15">
    <name type="scientific">Galendromus occidentalis</name>
    <name type="common">western predatory mite</name>
    <dbReference type="NCBI Taxonomy" id="34638"/>
    <lineage>
        <taxon>Eukaryota</taxon>
        <taxon>Metazoa</taxon>
        <taxon>Ecdysozoa</taxon>
        <taxon>Arthropoda</taxon>
        <taxon>Chelicerata</taxon>
        <taxon>Arachnida</taxon>
        <taxon>Acari</taxon>
        <taxon>Parasitiformes</taxon>
        <taxon>Mesostigmata</taxon>
        <taxon>Gamasina</taxon>
        <taxon>Phytoseioidea</taxon>
        <taxon>Phytoseiidae</taxon>
        <taxon>Typhlodrominae</taxon>
        <taxon>Galendromus</taxon>
    </lineage>
</organism>
<feature type="region of interest" description="Disordered" evidence="12">
    <location>
        <begin position="611"/>
        <end position="651"/>
    </location>
</feature>
<keyword evidence="10" id="KW-0906">Nuclear pore complex</keyword>
<dbReference type="GO" id="GO:0006606">
    <property type="term" value="P:protein import into nucleus"/>
    <property type="evidence" value="ECO:0007669"/>
    <property type="project" value="TreeGrafter"/>
</dbReference>
<dbReference type="InterPro" id="IPR007230">
    <property type="entry name" value="Nup98_auto-Pept-S59_dom"/>
</dbReference>
<dbReference type="Gene3D" id="1.25.40.690">
    <property type="match status" value="1"/>
</dbReference>
<reference evidence="15" key="1">
    <citation type="submission" date="2025-08" db="UniProtKB">
        <authorList>
            <consortium name="RefSeq"/>
        </authorList>
    </citation>
    <scope>IDENTIFICATION</scope>
</reference>
<keyword evidence="14" id="KW-1185">Reference proteome</keyword>
<dbReference type="GO" id="GO:0000973">
    <property type="term" value="P:post-transcriptional tethering of RNA polymerase II gene DNA at nuclear periphery"/>
    <property type="evidence" value="ECO:0007669"/>
    <property type="project" value="TreeGrafter"/>
</dbReference>
<dbReference type="RefSeq" id="XP_028967287.1">
    <property type="nucleotide sequence ID" value="XM_029111454.1"/>
</dbReference>
<dbReference type="Pfam" id="PF12110">
    <property type="entry name" value="Nup96"/>
    <property type="match status" value="1"/>
</dbReference>
<evidence type="ECO:0000256" key="11">
    <source>
        <dbReference type="ARBA" id="ARBA00023242"/>
    </source>
</evidence>
<evidence type="ECO:0000256" key="7">
    <source>
        <dbReference type="ARBA" id="ARBA00022816"/>
    </source>
</evidence>
<dbReference type="InterPro" id="IPR021967">
    <property type="entry name" value="Nup98_C"/>
</dbReference>
<proteinExistence type="inferred from homology"/>
<dbReference type="Proteomes" id="UP000694867">
    <property type="component" value="Unplaced"/>
</dbReference>
<evidence type="ECO:0000256" key="8">
    <source>
        <dbReference type="ARBA" id="ARBA00022927"/>
    </source>
</evidence>
<feature type="compositionally biased region" description="Polar residues" evidence="12">
    <location>
        <begin position="611"/>
        <end position="633"/>
    </location>
</feature>
<evidence type="ECO:0000256" key="10">
    <source>
        <dbReference type="ARBA" id="ARBA00023132"/>
    </source>
</evidence>
<evidence type="ECO:0000256" key="4">
    <source>
        <dbReference type="ARBA" id="ARBA00013472"/>
    </source>
</evidence>
<dbReference type="PANTHER" id="PTHR23198:SF6">
    <property type="entry name" value="NUCLEAR PORE COMPLEX PROTEIN NUP98-NUP96"/>
    <property type="match status" value="1"/>
</dbReference>
<dbReference type="FunFam" id="1.10.10.2360:FF:000001">
    <property type="entry name" value="Nuclear pore complex protein Nup98-Nup96"/>
    <property type="match status" value="1"/>
</dbReference>
<comment type="subcellular location">
    <subcellularLocation>
        <location evidence="2">Nucleus membrane</location>
        <topology evidence="2">Peripheral membrane protein</topology>
        <orientation evidence="2">Nucleoplasmic side</orientation>
    </subcellularLocation>
    <subcellularLocation>
        <location evidence="1">Nucleus</location>
        <location evidence="1">Nuclear pore complex</location>
    </subcellularLocation>
</comment>
<dbReference type="InterPro" id="IPR037665">
    <property type="entry name" value="Nucleoporin_S59-like"/>
</dbReference>
<dbReference type="GO" id="GO:0051028">
    <property type="term" value="P:mRNA transport"/>
    <property type="evidence" value="ECO:0007669"/>
    <property type="project" value="UniProtKB-KW"/>
</dbReference>
<name>A0AAJ7SGE2_9ACAR</name>
<accession>A0AAJ7SGE2</accession>
<evidence type="ECO:0000259" key="13">
    <source>
        <dbReference type="PROSITE" id="PS51434"/>
    </source>
</evidence>
<feature type="region of interest" description="Disordered" evidence="12">
    <location>
        <begin position="1"/>
        <end position="123"/>
    </location>
</feature>
<dbReference type="GO" id="GO:0017056">
    <property type="term" value="F:structural constituent of nuclear pore"/>
    <property type="evidence" value="ECO:0007669"/>
    <property type="project" value="InterPro"/>
</dbReference>
<feature type="compositionally biased region" description="Low complexity" evidence="12">
    <location>
        <begin position="9"/>
        <end position="29"/>
    </location>
</feature>
<evidence type="ECO:0000256" key="12">
    <source>
        <dbReference type="SAM" id="MobiDB-lite"/>
    </source>
</evidence>
<dbReference type="GO" id="GO:0008139">
    <property type="term" value="F:nuclear localization sequence binding"/>
    <property type="evidence" value="ECO:0007669"/>
    <property type="project" value="TreeGrafter"/>
</dbReference>
<dbReference type="GO" id="GO:0003723">
    <property type="term" value="F:RNA binding"/>
    <property type="evidence" value="ECO:0007669"/>
    <property type="project" value="TreeGrafter"/>
</dbReference>
<evidence type="ECO:0000256" key="9">
    <source>
        <dbReference type="ARBA" id="ARBA00023010"/>
    </source>
</evidence>
<dbReference type="KEGG" id="goe:100907608"/>
<dbReference type="Gene3D" id="1.10.10.2360">
    <property type="match status" value="1"/>
</dbReference>
<feature type="compositionally biased region" description="Polar residues" evidence="12">
    <location>
        <begin position="30"/>
        <end position="104"/>
    </location>
</feature>
<evidence type="ECO:0000256" key="5">
    <source>
        <dbReference type="ARBA" id="ARBA00022448"/>
    </source>
</evidence>
<comment type="similarity">
    <text evidence="3">Belongs to the nucleoporin GLFG family.</text>
</comment>
<dbReference type="GO" id="GO:0031965">
    <property type="term" value="C:nuclear membrane"/>
    <property type="evidence" value="ECO:0007669"/>
    <property type="project" value="UniProtKB-SubCell"/>
</dbReference>
<dbReference type="Gene3D" id="3.30.1610.10">
    <property type="entry name" value="Peptidase S59, nucleoporin"/>
    <property type="match status" value="1"/>
</dbReference>
<evidence type="ECO:0000256" key="1">
    <source>
        <dbReference type="ARBA" id="ARBA00004567"/>
    </source>
</evidence>
<keyword evidence="6" id="KW-0068">Autocatalytic cleavage</keyword>
<feature type="domain" description="Peptidase S59" evidence="13">
    <location>
        <begin position="676"/>
        <end position="816"/>
    </location>
</feature>
<evidence type="ECO:0000256" key="2">
    <source>
        <dbReference type="ARBA" id="ARBA00004620"/>
    </source>
</evidence>